<dbReference type="InterPro" id="IPR035205">
    <property type="entry name" value="DUF5320"/>
</dbReference>
<evidence type="ECO:0000256" key="1">
    <source>
        <dbReference type="SAM" id="MobiDB-lite"/>
    </source>
</evidence>
<dbReference type="EMBL" id="QQWG01000007">
    <property type="protein sequence ID" value="RRG21868.1"/>
    <property type="molecule type" value="Genomic_DNA"/>
</dbReference>
<dbReference type="OrthoDB" id="1453764at2"/>
<reference evidence="2 3" key="1">
    <citation type="submission" date="2018-07" db="EMBL/GenBank/DDBJ databases">
        <title>Draft genome sequence of Ancylomarina sp. M1P.</title>
        <authorList>
            <person name="Yadav S."/>
            <person name="Villanueva L."/>
            <person name="Damste J.S.S."/>
        </authorList>
    </citation>
    <scope>NUCLEOTIDE SEQUENCE [LARGE SCALE GENOMIC DNA]</scope>
    <source>
        <strain evidence="2 3">M1P</strain>
    </source>
</reference>
<dbReference type="AlphaFoldDB" id="A0A425Y1Q2"/>
<evidence type="ECO:0000313" key="3">
    <source>
        <dbReference type="Proteomes" id="UP000285794"/>
    </source>
</evidence>
<protein>
    <submittedName>
        <fullName evidence="2">Uncharacterized protein</fullName>
    </submittedName>
</protein>
<name>A0A425Y1Q2_9BACT</name>
<sequence length="62" mass="6926">MPRLDRTGPEGKGSQTGRGFGKCHSKQEEIDQQAQNENQNRLAPNNTACGRGQRRRKRKGSC</sequence>
<comment type="caution">
    <text evidence="2">The sequence shown here is derived from an EMBL/GenBank/DDBJ whole genome shotgun (WGS) entry which is preliminary data.</text>
</comment>
<dbReference type="RefSeq" id="WP_125030554.1">
    <property type="nucleotide sequence ID" value="NZ_JAPXVP010000007.1"/>
</dbReference>
<feature type="compositionally biased region" description="Basic residues" evidence="1">
    <location>
        <begin position="52"/>
        <end position="62"/>
    </location>
</feature>
<dbReference type="Proteomes" id="UP000285794">
    <property type="component" value="Unassembled WGS sequence"/>
</dbReference>
<feature type="region of interest" description="Disordered" evidence="1">
    <location>
        <begin position="1"/>
        <end position="62"/>
    </location>
</feature>
<evidence type="ECO:0000313" key="2">
    <source>
        <dbReference type="EMBL" id="RRG21868.1"/>
    </source>
</evidence>
<gene>
    <name evidence="2" type="ORF">DWB61_08940</name>
</gene>
<feature type="compositionally biased region" description="Polar residues" evidence="1">
    <location>
        <begin position="32"/>
        <end position="48"/>
    </location>
</feature>
<proteinExistence type="predicted"/>
<organism evidence="2 3">
    <name type="scientific">Ancylomarina euxinus</name>
    <dbReference type="NCBI Taxonomy" id="2283627"/>
    <lineage>
        <taxon>Bacteria</taxon>
        <taxon>Pseudomonadati</taxon>
        <taxon>Bacteroidota</taxon>
        <taxon>Bacteroidia</taxon>
        <taxon>Marinilabiliales</taxon>
        <taxon>Marinifilaceae</taxon>
        <taxon>Ancylomarina</taxon>
    </lineage>
</organism>
<accession>A0A425Y1Q2</accession>
<feature type="compositionally biased region" description="Gly residues" evidence="1">
    <location>
        <begin position="10"/>
        <end position="20"/>
    </location>
</feature>
<dbReference type="Pfam" id="PF17253">
    <property type="entry name" value="DUF5320"/>
    <property type="match status" value="1"/>
</dbReference>
<keyword evidence="3" id="KW-1185">Reference proteome</keyword>